<dbReference type="Gene3D" id="3.30.70.270">
    <property type="match status" value="1"/>
</dbReference>
<dbReference type="SMART" id="SM00052">
    <property type="entry name" value="EAL"/>
    <property type="match status" value="1"/>
</dbReference>
<evidence type="ECO:0000313" key="4">
    <source>
        <dbReference type="EMBL" id="MBJ7608828.1"/>
    </source>
</evidence>
<feature type="transmembrane region" description="Helical" evidence="1">
    <location>
        <begin position="136"/>
        <end position="156"/>
    </location>
</feature>
<feature type="transmembrane region" description="Helical" evidence="1">
    <location>
        <begin position="67"/>
        <end position="90"/>
    </location>
</feature>
<dbReference type="CDD" id="cd01948">
    <property type="entry name" value="EAL"/>
    <property type="match status" value="1"/>
</dbReference>
<dbReference type="Gene3D" id="3.20.20.450">
    <property type="entry name" value="EAL domain"/>
    <property type="match status" value="1"/>
</dbReference>
<feature type="transmembrane region" description="Helical" evidence="1">
    <location>
        <begin position="291"/>
        <end position="312"/>
    </location>
</feature>
<reference evidence="4 5" key="1">
    <citation type="submission" date="2020-10" db="EMBL/GenBank/DDBJ databases">
        <title>Ca. Dormibacterota MAGs.</title>
        <authorList>
            <person name="Montgomery K."/>
        </authorList>
    </citation>
    <scope>NUCLEOTIDE SEQUENCE [LARGE SCALE GENOMIC DNA]</scope>
    <source>
        <strain evidence="4">Mitchell_Peninsula_5</strain>
    </source>
</reference>
<dbReference type="Pfam" id="PF00563">
    <property type="entry name" value="EAL"/>
    <property type="match status" value="1"/>
</dbReference>
<dbReference type="PROSITE" id="PS50883">
    <property type="entry name" value="EAL"/>
    <property type="match status" value="1"/>
</dbReference>
<gene>
    <name evidence="4" type="ORF">JF887_05290</name>
</gene>
<dbReference type="Proteomes" id="UP000614410">
    <property type="component" value="Unassembled WGS sequence"/>
</dbReference>
<feature type="transmembrane region" description="Helical" evidence="1">
    <location>
        <begin position="39"/>
        <end position="55"/>
    </location>
</feature>
<dbReference type="InterPro" id="IPR001633">
    <property type="entry name" value="EAL_dom"/>
</dbReference>
<evidence type="ECO:0000259" key="3">
    <source>
        <dbReference type="PROSITE" id="PS50887"/>
    </source>
</evidence>
<name>A0A934NEJ4_9BACT</name>
<feature type="domain" description="GGDEF" evidence="3">
    <location>
        <begin position="362"/>
        <end position="494"/>
    </location>
</feature>
<keyword evidence="1" id="KW-0812">Transmembrane</keyword>
<evidence type="ECO:0000256" key="1">
    <source>
        <dbReference type="SAM" id="Phobius"/>
    </source>
</evidence>
<dbReference type="InterPro" id="IPR052155">
    <property type="entry name" value="Biofilm_reg_signaling"/>
</dbReference>
<dbReference type="SMART" id="SM00267">
    <property type="entry name" value="GGDEF"/>
    <property type="match status" value="1"/>
</dbReference>
<dbReference type="PANTHER" id="PTHR44757:SF2">
    <property type="entry name" value="BIOFILM ARCHITECTURE MAINTENANCE PROTEIN MBAA"/>
    <property type="match status" value="1"/>
</dbReference>
<keyword evidence="1" id="KW-1133">Transmembrane helix</keyword>
<dbReference type="PROSITE" id="PS50887">
    <property type="entry name" value="GGDEF"/>
    <property type="match status" value="1"/>
</dbReference>
<dbReference type="InterPro" id="IPR035919">
    <property type="entry name" value="EAL_sf"/>
</dbReference>
<comment type="caution">
    <text evidence="4">The sequence shown here is derived from an EMBL/GenBank/DDBJ whole genome shotgun (WGS) entry which is preliminary data.</text>
</comment>
<sequence length="776" mass="82762">MRNPRWMAAAAAVVVVMAALTVVMLNASASITVPVDDLAELMAPIIAAAACWVTASRHLGRARAGWILIGASAATWGAGQGAWCWLELVVHKDNPFPSPADIGFVAAVPVLLLGLFALPVWPAGPGAKLRAFTDGLLTAGGLLLISWHTVLAAIVASPSDTVLAQGLSLFYPVADAIVVTVLIVMWSRAARESRTAILLVVLGLGLIAVSDSTFAYQQAQASFGSGSIIDLGWVAGYLVVGLAALHALERPIRRNRALPPRRRTAALPYLPVPVAFAFAIHESVVDGRVSLFTLCIGGALFLLVLLRQALAVHENMGLIQRLAVNETELHHRAEHDPLTDLANRATFIRRVDEWLSGAASARSAAVMFVDLDDFKQVNDSLGHSVGDQAIRDVGRRLLSCMRDGDLVARLGGDEFAIFLTGLPNVTQLVTVAERLIEALNQPFHSSDMRASVCGTIGIAIAEPGDDSGELLRRADIAMYAAKARGKGLFGIFEPSMHVAMYAPLERRAALVQAIEAKEFVLYFQPVVDVATRALVGMEALIRWNRPRHGVLPPIEFISDIEGAGLMVEVGSWVVREACRQAMQIRRATGRELFVSVNVSSSQMQHGDFLEVVSDALSESGLPPQALVAELTESGSMGESELIAAQLRQLRDLGVRIAIDDFGSGYSSFAYLRRLRVDILKIEKSFVDDLLAGGPTGALIEGMVRLGGTLGLLTVAEGVEDEAQHAALVNLGCQLAQGYLHARPMPIDQLLIAAHAWPSIEDGAGTMPDGIEVAAAG</sequence>
<dbReference type="SUPFAM" id="SSF141868">
    <property type="entry name" value="EAL domain-like"/>
    <property type="match status" value="1"/>
</dbReference>
<dbReference type="Pfam" id="PF00990">
    <property type="entry name" value="GGDEF"/>
    <property type="match status" value="1"/>
</dbReference>
<dbReference type="CDD" id="cd01949">
    <property type="entry name" value="GGDEF"/>
    <property type="match status" value="1"/>
</dbReference>
<feature type="transmembrane region" description="Helical" evidence="1">
    <location>
        <begin position="228"/>
        <end position="245"/>
    </location>
</feature>
<dbReference type="InterPro" id="IPR029787">
    <property type="entry name" value="Nucleotide_cyclase"/>
</dbReference>
<feature type="transmembrane region" description="Helical" evidence="1">
    <location>
        <begin position="162"/>
        <end position="184"/>
    </location>
</feature>
<evidence type="ECO:0000259" key="2">
    <source>
        <dbReference type="PROSITE" id="PS50883"/>
    </source>
</evidence>
<dbReference type="InterPro" id="IPR000160">
    <property type="entry name" value="GGDEF_dom"/>
</dbReference>
<accession>A0A934NEJ4</accession>
<feature type="transmembrane region" description="Helical" evidence="1">
    <location>
        <begin position="102"/>
        <end position="124"/>
    </location>
</feature>
<dbReference type="InterPro" id="IPR043128">
    <property type="entry name" value="Rev_trsase/Diguanyl_cyclase"/>
</dbReference>
<dbReference type="NCBIfam" id="TIGR00254">
    <property type="entry name" value="GGDEF"/>
    <property type="match status" value="1"/>
</dbReference>
<dbReference type="SUPFAM" id="SSF55073">
    <property type="entry name" value="Nucleotide cyclase"/>
    <property type="match status" value="1"/>
</dbReference>
<organism evidence="4 5">
    <name type="scientific">Candidatus Amunia macphersoniae</name>
    <dbReference type="NCBI Taxonomy" id="3127014"/>
    <lineage>
        <taxon>Bacteria</taxon>
        <taxon>Bacillati</taxon>
        <taxon>Candidatus Dormiibacterota</taxon>
        <taxon>Candidatus Dormibacteria</taxon>
        <taxon>Candidatus Aeolococcales</taxon>
        <taxon>Candidatus Aeolococcaceae</taxon>
        <taxon>Candidatus Amunia</taxon>
    </lineage>
</organism>
<protein>
    <submittedName>
        <fullName evidence="4">EAL domain-containing protein</fullName>
    </submittedName>
</protein>
<dbReference type="PANTHER" id="PTHR44757">
    <property type="entry name" value="DIGUANYLATE CYCLASE DGCP"/>
    <property type="match status" value="1"/>
</dbReference>
<evidence type="ECO:0000313" key="5">
    <source>
        <dbReference type="Proteomes" id="UP000614410"/>
    </source>
</evidence>
<feature type="domain" description="EAL" evidence="2">
    <location>
        <begin position="503"/>
        <end position="757"/>
    </location>
</feature>
<feature type="transmembrane region" description="Helical" evidence="1">
    <location>
        <begin position="196"/>
        <end position="216"/>
    </location>
</feature>
<keyword evidence="1" id="KW-0472">Membrane</keyword>
<dbReference type="EMBL" id="JAEKNN010000025">
    <property type="protein sequence ID" value="MBJ7608828.1"/>
    <property type="molecule type" value="Genomic_DNA"/>
</dbReference>
<dbReference type="AlphaFoldDB" id="A0A934NEJ4"/>
<proteinExistence type="predicted"/>